<feature type="binding site" evidence="17">
    <location>
        <position position="222"/>
    </location>
    <ligand>
        <name>substrate</name>
    </ligand>
</feature>
<dbReference type="CDD" id="cd11319">
    <property type="entry name" value="AmyAc_euk_AmyA"/>
    <property type="match status" value="1"/>
</dbReference>
<keyword evidence="10" id="KW-0325">Glycoprotein</keyword>
<feature type="binding site" evidence="17">
    <location>
        <position position="101"/>
    </location>
    <ligand>
        <name>substrate</name>
    </ligand>
</feature>
<dbReference type="Pfam" id="PF00128">
    <property type="entry name" value="Alpha-amylase"/>
    <property type="match status" value="1"/>
</dbReference>
<feature type="binding site" evidence="15">
    <location>
        <position position="180"/>
    </location>
    <ligand>
        <name>Ca(2+)</name>
        <dbReference type="ChEBI" id="CHEBI:29108"/>
        <label>1</label>
    </ligand>
</feature>
<dbReference type="PIRSF" id="PIRSF001024">
    <property type="entry name" value="Alph-amyl_fung"/>
    <property type="match status" value="1"/>
</dbReference>
<evidence type="ECO:0000256" key="3">
    <source>
        <dbReference type="ARBA" id="ARBA00008061"/>
    </source>
</evidence>
<feature type="signal peptide" evidence="20">
    <location>
        <begin position="1"/>
        <end position="18"/>
    </location>
</feature>
<feature type="site" description="Transition state stabilizer" evidence="14">
    <location>
        <position position="315"/>
    </location>
</feature>
<organism evidence="22 23">
    <name type="scientific">Penicillium decumbens</name>
    <dbReference type="NCBI Taxonomy" id="69771"/>
    <lineage>
        <taxon>Eukaryota</taxon>
        <taxon>Fungi</taxon>
        <taxon>Dikarya</taxon>
        <taxon>Ascomycota</taxon>
        <taxon>Pezizomycotina</taxon>
        <taxon>Eurotiomycetes</taxon>
        <taxon>Eurotiomycetidae</taxon>
        <taxon>Eurotiales</taxon>
        <taxon>Aspergillaceae</taxon>
        <taxon>Penicillium</taxon>
    </lineage>
</organism>
<evidence type="ECO:0000256" key="12">
    <source>
        <dbReference type="ARBA" id="ARBA00023295"/>
    </source>
</evidence>
<dbReference type="SMART" id="SM00642">
    <property type="entry name" value="Aamy"/>
    <property type="match status" value="1"/>
</dbReference>
<gene>
    <name evidence="22" type="ORF">PENDEC_c016G02198</name>
</gene>
<evidence type="ECO:0000256" key="9">
    <source>
        <dbReference type="ARBA" id="ARBA00023157"/>
    </source>
</evidence>
<feature type="disulfide bond" evidence="16">
    <location>
        <begin position="258"/>
        <end position="301"/>
    </location>
</feature>
<dbReference type="FunFam" id="3.20.20.80:FF:000120">
    <property type="entry name" value="Alpha-amylase A"/>
    <property type="match status" value="1"/>
</dbReference>
<feature type="active site" description="Nucleophile" evidence="13">
    <location>
        <position position="224"/>
    </location>
</feature>
<feature type="disulfide bond" evidence="16">
    <location>
        <begin position="48"/>
        <end position="56"/>
    </location>
</feature>
<dbReference type="Gene3D" id="3.20.20.80">
    <property type="entry name" value="Glycosidases"/>
    <property type="match status" value="1"/>
</dbReference>
<evidence type="ECO:0000259" key="21">
    <source>
        <dbReference type="SMART" id="SM00642"/>
    </source>
</evidence>
<feature type="active site" description="Proton donor" evidence="13">
    <location>
        <position position="248"/>
    </location>
</feature>
<dbReference type="InterPro" id="IPR015340">
    <property type="entry name" value="A_amylase_C_dom"/>
</dbReference>
<keyword evidence="11 19" id="KW-0119">Carbohydrate metabolism</keyword>
<dbReference type="PANTHER" id="PTHR10357">
    <property type="entry name" value="ALPHA-AMYLASE FAMILY MEMBER"/>
    <property type="match status" value="1"/>
</dbReference>
<evidence type="ECO:0000256" key="1">
    <source>
        <dbReference type="ARBA" id="ARBA00000548"/>
    </source>
</evidence>
<keyword evidence="6 20" id="KW-0732">Signal</keyword>
<feature type="binding site" evidence="17">
    <location>
        <position position="252"/>
    </location>
    <ligand>
        <name>substrate</name>
    </ligand>
</feature>
<dbReference type="OrthoDB" id="204980at2759"/>
<evidence type="ECO:0000256" key="11">
    <source>
        <dbReference type="ARBA" id="ARBA00023277"/>
    </source>
</evidence>
<evidence type="ECO:0000256" key="7">
    <source>
        <dbReference type="ARBA" id="ARBA00022801"/>
    </source>
</evidence>
<evidence type="ECO:0000313" key="23">
    <source>
        <dbReference type="Proteomes" id="UP000191522"/>
    </source>
</evidence>
<dbReference type="EMBL" id="MDYL01000016">
    <property type="protein sequence ID" value="OQD73206.1"/>
    <property type="molecule type" value="Genomic_DNA"/>
</dbReference>
<evidence type="ECO:0000256" key="20">
    <source>
        <dbReference type="SAM" id="SignalP"/>
    </source>
</evidence>
<feature type="binding site" evidence="17">
    <location>
        <position position="315"/>
    </location>
    <ligand>
        <name>substrate</name>
    </ligand>
</feature>
<keyword evidence="9 16" id="KW-1015">Disulfide bond</keyword>
<dbReference type="OMA" id="AHNWLFT"/>
<feature type="binding site" evidence="17">
    <location>
        <position position="362"/>
    </location>
    <ligand>
        <name>substrate</name>
    </ligand>
</feature>
<comment type="cofactor">
    <cofactor evidence="2">
        <name>Ca(2+)</name>
        <dbReference type="ChEBI" id="CHEBI:29108"/>
    </cofactor>
</comment>
<keyword evidence="5 15" id="KW-0479">Metal-binding</keyword>
<feature type="domain" description="Glycosyl hydrolase family 13 catalytic" evidence="21">
    <location>
        <begin position="31"/>
        <end position="387"/>
    </location>
</feature>
<evidence type="ECO:0000256" key="15">
    <source>
        <dbReference type="PIRSR" id="PIRSR001024-3"/>
    </source>
</evidence>
<feature type="binding site" evidence="17">
    <location>
        <position position="140"/>
    </location>
    <ligand>
        <name>substrate</name>
    </ligand>
</feature>
<dbReference type="SUPFAM" id="SSF51011">
    <property type="entry name" value="Glycosyl hydrolase domain"/>
    <property type="match status" value="1"/>
</dbReference>
<protein>
    <recommendedName>
        <fullName evidence="4 19">Alpha-amylase</fullName>
        <ecNumber evidence="4 19">3.2.1.1</ecNumber>
    </recommendedName>
</protein>
<dbReference type="InterPro" id="IPR017853">
    <property type="entry name" value="GH"/>
</dbReference>
<name>A0A1V6P9I7_PENDC</name>
<proteinExistence type="inferred from homology"/>
<dbReference type="InterPro" id="IPR013777">
    <property type="entry name" value="A-amylase-like"/>
</dbReference>
<evidence type="ECO:0000256" key="5">
    <source>
        <dbReference type="ARBA" id="ARBA00022723"/>
    </source>
</evidence>
<keyword evidence="12 19" id="KW-0326">Glycosidase</keyword>
<sequence>MLVSRLSLLAGLVSSAVAATPAQWRSQSIYFMLTDRFARTDGSTSAKCDTEDRVYCGGTWKGIEQKLDYIQGMGFTAIWITPVTGQISGDTGYGYAYHGYWQQDIYSLNPKYGTADDLKSLASALHERGMYLMVDVVANHMAYNGAGNNVNYNDFDPFNSKADFHPYCEIDNYNNQTDVEECWLGDTTVSLPDLDTESETVQNTWYNWVDELVSNYSIDGLRIDTVKHVQKSFWPGYNEAAGVYCVGEVFEGDPDYTCSYQEVMDGILNYPMYYPLLAAFESTSGNMDDLYNMINTVKSTCKDPTLLGSFVENHDNPRFASYTNDISLAENAATFTIMADGIPIIYAGQEQHYSGGNDPSNREATWLSGYNTDSTLYKLIAKVNAVRSQAIYKDSGYLTYKNYPIYKDDTTIAMRKGYTGNQTITVLSNLGEGGSQYTLSLANTGFEAGMELTEVFTCQSSTVDQSGNVPVSMAGGQPRILYPTSLLEGSMVGC</sequence>
<feature type="binding site" evidence="15">
    <location>
        <position position="228"/>
    </location>
    <ligand>
        <name>Ca(2+)</name>
        <dbReference type="ChEBI" id="CHEBI:29108"/>
        <label>1</label>
    </ligand>
</feature>
<accession>A0A1V6P9I7</accession>
<evidence type="ECO:0000313" key="22">
    <source>
        <dbReference type="EMBL" id="OQD73206.1"/>
    </source>
</evidence>
<evidence type="ECO:0000256" key="17">
    <source>
        <dbReference type="PIRSR" id="PIRSR001024-5"/>
    </source>
</evidence>
<feature type="disulfide bond" evidence="16">
    <location>
        <begin position="168"/>
        <end position="182"/>
    </location>
</feature>
<feature type="binding site" evidence="15">
    <location>
        <position position="193"/>
    </location>
    <ligand>
        <name>Ca(2+)</name>
        <dbReference type="ChEBI" id="CHEBI:29108"/>
        <label>1</label>
    </ligand>
</feature>
<evidence type="ECO:0000256" key="16">
    <source>
        <dbReference type="PIRSR" id="PIRSR001024-4"/>
    </source>
</evidence>
<evidence type="ECO:0000256" key="19">
    <source>
        <dbReference type="RuleBase" id="RU361134"/>
    </source>
</evidence>
<comment type="caution">
    <text evidence="22">The sequence shown here is derived from an EMBL/GenBank/DDBJ whole genome shotgun (WGS) entry which is preliminary data.</text>
</comment>
<comment type="catalytic activity">
    <reaction evidence="1 19">
        <text>Endohydrolysis of (1-&gt;4)-alpha-D-glucosidic linkages in polysaccharides containing three or more (1-&gt;4)-alpha-linked D-glucose units.</text>
        <dbReference type="EC" id="3.2.1.1"/>
    </reaction>
</comment>
<reference evidence="23" key="1">
    <citation type="journal article" date="2017" name="Nat. Microbiol.">
        <title>Global analysis of biosynthetic gene clusters reveals vast potential of secondary metabolite production in Penicillium species.</title>
        <authorList>
            <person name="Nielsen J.C."/>
            <person name="Grijseels S."/>
            <person name="Prigent S."/>
            <person name="Ji B."/>
            <person name="Dainat J."/>
            <person name="Nielsen K.F."/>
            <person name="Frisvad J.C."/>
            <person name="Workman M."/>
            <person name="Nielsen J."/>
        </authorList>
    </citation>
    <scope>NUCLEOTIDE SEQUENCE [LARGE SCALE GENOMIC DNA]</scope>
    <source>
        <strain evidence="23">IBT 11843</strain>
    </source>
</reference>
<evidence type="ECO:0000256" key="10">
    <source>
        <dbReference type="ARBA" id="ARBA00023180"/>
    </source>
</evidence>
<dbReference type="InterPro" id="IPR006047">
    <property type="entry name" value="GH13_cat_dom"/>
</dbReference>
<keyword evidence="23" id="KW-1185">Reference proteome</keyword>
<dbReference type="Pfam" id="PF09260">
    <property type="entry name" value="A_amylase_dom_C"/>
    <property type="match status" value="1"/>
</dbReference>
<dbReference type="GO" id="GO:0005509">
    <property type="term" value="F:calcium ion binding"/>
    <property type="evidence" value="ECO:0007669"/>
    <property type="project" value="InterPro"/>
</dbReference>
<evidence type="ECO:0000256" key="13">
    <source>
        <dbReference type="PIRSR" id="PIRSR001024-1"/>
    </source>
</evidence>
<dbReference type="GO" id="GO:0016052">
    <property type="term" value="P:carbohydrate catabolic process"/>
    <property type="evidence" value="ECO:0007669"/>
    <property type="project" value="InterPro"/>
</dbReference>
<feature type="binding site" evidence="15">
    <location>
        <position position="248"/>
    </location>
    <ligand>
        <name>Ca(2+)</name>
        <dbReference type="ChEBI" id="CHEBI:29108"/>
        <label>2</label>
    </ligand>
</feature>
<dbReference type="STRING" id="69771.A0A1V6P9I7"/>
<evidence type="ECO:0000256" key="2">
    <source>
        <dbReference type="ARBA" id="ARBA00001913"/>
    </source>
</evidence>
<feature type="binding site" evidence="15">
    <location>
        <position position="139"/>
    </location>
    <ligand>
        <name>Ca(2+)</name>
        <dbReference type="ChEBI" id="CHEBI:29108"/>
        <label>1</label>
    </ligand>
</feature>
<evidence type="ECO:0000256" key="18">
    <source>
        <dbReference type="RuleBase" id="RU003615"/>
    </source>
</evidence>
<evidence type="ECO:0000256" key="4">
    <source>
        <dbReference type="ARBA" id="ARBA00012595"/>
    </source>
</evidence>
<dbReference type="PRINTS" id="PR00110">
    <property type="entry name" value="ALPHAAMYLASE"/>
</dbReference>
<dbReference type="InterPro" id="IPR006046">
    <property type="entry name" value="Alpha_amylase"/>
</dbReference>
<evidence type="ECO:0000256" key="14">
    <source>
        <dbReference type="PIRSR" id="PIRSR001024-2"/>
    </source>
</evidence>
<dbReference type="PANTHER" id="PTHR10357:SF215">
    <property type="entry name" value="ALPHA-AMYLASE 1"/>
    <property type="match status" value="1"/>
</dbReference>
<dbReference type="Gene3D" id="2.60.40.1180">
    <property type="entry name" value="Golgi alpha-mannosidase II"/>
    <property type="match status" value="1"/>
</dbReference>
<dbReference type="Proteomes" id="UP000191522">
    <property type="component" value="Unassembled WGS sequence"/>
</dbReference>
<feature type="chain" id="PRO_5013252187" description="Alpha-amylase" evidence="20">
    <location>
        <begin position="19"/>
        <end position="494"/>
    </location>
</feature>
<dbReference type="GO" id="GO:0004556">
    <property type="term" value="F:alpha-amylase activity"/>
    <property type="evidence" value="ECO:0007669"/>
    <property type="project" value="UniProtKB-UniRule"/>
</dbReference>
<dbReference type="InterPro" id="IPR013780">
    <property type="entry name" value="Glyco_hydro_b"/>
</dbReference>
<evidence type="ECO:0000256" key="8">
    <source>
        <dbReference type="ARBA" id="ARBA00022837"/>
    </source>
</evidence>
<feature type="binding site" evidence="15">
    <location>
        <position position="224"/>
    </location>
    <ligand>
        <name>Ca(2+)</name>
        <dbReference type="ChEBI" id="CHEBI:29108"/>
        <label>2</label>
    </ligand>
</feature>
<evidence type="ECO:0000256" key="6">
    <source>
        <dbReference type="ARBA" id="ARBA00022729"/>
    </source>
</evidence>
<dbReference type="AlphaFoldDB" id="A0A1V6P9I7"/>
<dbReference type="EC" id="3.2.1.1" evidence="4 19"/>
<keyword evidence="8 15" id="KW-0106">Calcium</keyword>
<dbReference type="FunFam" id="2.60.40.1180:FF:000037">
    <property type="entry name" value="Alpha-amylase A"/>
    <property type="match status" value="1"/>
</dbReference>
<keyword evidence="7 19" id="KW-0378">Hydrolase</keyword>
<dbReference type="SUPFAM" id="SSF51445">
    <property type="entry name" value="(Trans)glycosidases"/>
    <property type="match status" value="1"/>
</dbReference>
<comment type="similarity">
    <text evidence="3 18">Belongs to the glycosyl hydrolase 13 family.</text>
</comment>